<evidence type="ECO:0000256" key="4">
    <source>
        <dbReference type="ARBA" id="ARBA00022816"/>
    </source>
</evidence>
<comment type="function">
    <text evidence="8">Escorts unspliced or incompletely spliced viral pre-mRNAs (late transcripts) out of the nucleus of infected cells. These pre-mRNAs carry a recognition sequence called Rev responsive element (RRE) located in the env gene, that is not present in fully spliced viral mRNAs (early transcripts). This function is essential since most viral proteins are translated from unspliced or partially spliced pre-mRNAs which cannot exit the nucleus by the pathway used by fully processed cellular mRNAs. Rev itself is translated from a fully spliced mRNA that readily exits the nucleus. Rev's nuclear localization signal (NLS) binds directly to KPNB1/Importin beta-1 without previous binding to KPNA1/Importin alpha-1. KPNB1 binds to the GDP bound form of RAN (Ran-GDP) and targets Rev to the nucleus. In the nucleus, the conversion from Ran-GDP to Ran-GTP dissociates Rev from KPNB1 and allows Rev's binding to the RRE in viral pre-mRNAs. Rev multimerization on the RRE via cooperative assembly exposes its nuclear export signal (NES) to the surface. Rev can then form a complex with XPO1/CRM1 and Ran-GTP, leading to nuclear export of the complex. Conversion from Ran-GTP to Ran-GDP mediates dissociation of the Rev/RRE/XPO1/RAN complex, so that Rev can return to the nucleus for a subsequent round of export. Beside KPNB1, also seems to interact with TNPO1/Transportin-1, RANBP5/IPO5 and IPO7/RANBP7 for nuclear import. The nucleoporin-like HRB/RIP is an essential cofactor that probably indirectly interacts with Rev to release HIV RNAs from the perinuclear region to the cytoplasm.</text>
</comment>
<feature type="region of interest" description="Disordered" evidence="10">
    <location>
        <begin position="25"/>
        <end position="47"/>
    </location>
</feature>
<proteinExistence type="inferred from homology"/>
<keyword evidence="6 8" id="KW-1035">Host cytoplasm</keyword>
<evidence type="ECO:0000256" key="10">
    <source>
        <dbReference type="SAM" id="MobiDB-lite"/>
    </source>
</evidence>
<name>Q5MYY4_SIV</name>
<comment type="similarity">
    <text evidence="8">Belongs to the HIV-1 REV protein family.</text>
</comment>
<keyword evidence="3 8" id="KW-1048">Host nucleus</keyword>
<accession>Q5MYY4</accession>
<organism evidence="11 12">
    <name type="scientific">Simian immunodeficiency virus</name>
    <name type="common">SIV</name>
    <dbReference type="NCBI Taxonomy" id="11723"/>
    <lineage>
        <taxon>Viruses</taxon>
        <taxon>Riboviria</taxon>
        <taxon>Pararnavirae</taxon>
        <taxon>Artverviricota</taxon>
        <taxon>Revtraviricetes</taxon>
        <taxon>Ortervirales</taxon>
        <taxon>Retroviridae</taxon>
        <taxon>Orthoretrovirinae</taxon>
        <taxon>Lentivirus</taxon>
        <taxon>Lentivirus simimdef</taxon>
    </lineage>
</organism>
<evidence type="ECO:0000256" key="7">
    <source>
        <dbReference type="ARBA" id="ARBA00031496"/>
    </source>
</evidence>
<dbReference type="InterPro" id="IPR000625">
    <property type="entry name" value="REV_protein"/>
</dbReference>
<feature type="short sequence motif" description="Nuclear localization signal and RNA-binding (RRE)" evidence="8">
    <location>
        <begin position="34"/>
        <end position="50"/>
    </location>
</feature>
<comment type="PTM">
    <text evidence="8">Asymmetrically arginine dimethylated at one site by host PRMT6. Methylation impairs the RNA-binding activity and export of viral RNA from the nucleus to the cytoplasm.</text>
</comment>
<dbReference type="GO" id="GO:0051028">
    <property type="term" value="P:mRNA transport"/>
    <property type="evidence" value="ECO:0007669"/>
    <property type="project" value="UniProtKB-UniRule"/>
</dbReference>
<dbReference type="GO" id="GO:0030430">
    <property type="term" value="C:host cell cytoplasm"/>
    <property type="evidence" value="ECO:0007669"/>
    <property type="project" value="UniProtKB-SubCell"/>
</dbReference>
<keyword evidence="8" id="KW-0945">Host-virus interaction</keyword>
<keyword evidence="4 8" id="KW-0509">mRNA transport</keyword>
<keyword evidence="5 8" id="KW-0694">RNA-binding</keyword>
<feature type="region of interest" description="Homomultimerization" evidence="8">
    <location>
        <begin position="18"/>
        <end position="26"/>
    </location>
</feature>
<organismHost>
    <name type="scientific">Cercopithecidae</name>
    <name type="common">Old World monkeys</name>
    <dbReference type="NCBI Taxonomy" id="9527"/>
</organismHost>
<reference evidence="11 12" key="1">
    <citation type="journal article" date="2005" name="J. Virol.">
        <title>Simian immunodeficiency virus infection in wild-caught chimpanzees from cameroon.</title>
        <authorList>
            <person name="Nerrienet E."/>
            <person name="Santiago M.L."/>
            <person name="Foupouapouognigni Y."/>
            <person name="Bailes E."/>
            <person name="Mundy N.I."/>
            <person name="Njinku B."/>
            <person name="Kfutwah A."/>
            <person name="Muller-Trutwin M.C."/>
            <person name="Barre-Sinoussi F."/>
            <person name="Shaw G.M."/>
            <person name="Sharp P.M."/>
            <person name="Hahn B.H."/>
            <person name="Ayouba A."/>
        </authorList>
    </citation>
    <scope>NUCLEOTIDE SEQUENCE [LARGE SCALE GENOMIC DNA]</scope>
    <source>
        <strain evidence="11">SIVcpzCAM13</strain>
    </source>
</reference>
<evidence type="ECO:0000313" key="12">
    <source>
        <dbReference type="Proteomes" id="UP000258620"/>
    </source>
</evidence>
<dbReference type="Pfam" id="PF00424">
    <property type="entry name" value="REV"/>
    <property type="match status" value="1"/>
</dbReference>
<comment type="subunit">
    <text evidence="8">Homomultimer; when bound to the RRE. Multimeric assembly is essential for activity and may involve XPO1. Binds to human KPNB1, XPO1, TNPO1, RANBP5 and IPO7. Interacts with the viral Integrase. Interacts with human KHDRBS1. Interacts with human NAP1; this interaction decreases Rev multimerization and stimulates its activity. Interacts with human DEAD-box helicases DDX3 and DDX24; these interactions may serve for viral RNA export to the cytoplasm and packaging, respectively. Interacts with human PSIP1; this interaction may inhibit HIV-1 DNA integration by promoting dissociation of the Integrase-LEDGF/p75 complex.</text>
</comment>
<comment type="domain">
    <text evidence="8">The RNA-binding motif binds to the RRE, a 240 bp stem-and-loop structure present in incompletely spliced viral pre-mRNAs. This region also contains the NLS which mediates nuclear localization via KPNB1 binding and, when the N-terminal sequence is present, nucleolar targeting. These overlapping functions prevent Rev bound to RRE from undesirable return to the nucleus. When Rev binds the RRE, the NLS becomes masked while the NES remains accessible. The leucine-rich NES mediates binding to human XPO1.</text>
</comment>
<evidence type="ECO:0000256" key="1">
    <source>
        <dbReference type="ARBA" id="ARBA00020269"/>
    </source>
</evidence>
<dbReference type="Gene3D" id="6.10.140.630">
    <property type="match status" value="1"/>
</dbReference>
<keyword evidence="8" id="KW-0488">Methylation</keyword>
<feature type="modified residue" description="Phosphoserine; by host CK2" evidence="8">
    <location>
        <position position="5"/>
    </location>
</feature>
<comment type="miscellaneous">
    <text evidence="8">HIV-1 lineages are divided in three main groups, M (for Major), O (for Outlier), and N (for New, or Non-M, Non-O). The vast majority of strains found worldwide belong to the group M. Group O seems to be endemic to and largely confined to Cameroon and neighboring countries in West Central Africa, where these viruses represent a small minority of HIV-1 strains. The group N is represented by a limited number of isolates from Cameroonian persons. The group M is further subdivided in 9 clades or subtypes (A to D, F to H, J and K).</text>
</comment>
<comment type="PTM">
    <text evidence="8">Phosphorylated by protein kinase CK2. Presence of, and maybe binding to the N-terminus of the regulatory beta subunit of CK2 is necessary for CK2-mediated Rev's phosphorylation.</text>
</comment>
<dbReference type="GO" id="GO:0003700">
    <property type="term" value="F:DNA-binding transcription factor activity"/>
    <property type="evidence" value="ECO:0007669"/>
    <property type="project" value="UniProtKB-UniRule"/>
</dbReference>
<evidence type="ECO:0000256" key="6">
    <source>
        <dbReference type="ARBA" id="ARBA00023200"/>
    </source>
</evidence>
<dbReference type="Proteomes" id="UP000258620">
    <property type="component" value="Segment"/>
</dbReference>
<evidence type="ECO:0000256" key="2">
    <source>
        <dbReference type="ARBA" id="ARBA00022448"/>
    </source>
</evidence>
<evidence type="ECO:0000313" key="11">
    <source>
        <dbReference type="EMBL" id="AAR02353.1"/>
    </source>
</evidence>
<dbReference type="GO" id="GO:0003723">
    <property type="term" value="F:RNA binding"/>
    <property type="evidence" value="ECO:0007669"/>
    <property type="project" value="UniProtKB-UniRule"/>
</dbReference>
<organismHost>
    <name type="scientific">Pan troglodytes</name>
    <name type="common">Chimpanzee</name>
    <dbReference type="NCBI Taxonomy" id="9598"/>
</organismHost>
<comment type="subcellular location">
    <subcellularLocation>
        <location evidence="8 9">Host cytoplasm</location>
    </subcellularLocation>
    <subcellularLocation>
        <location evidence="8 9">Host nucleus</location>
        <location evidence="8 9">Host nucleolus</location>
    </subcellularLocation>
    <text evidence="8">The presence of both nuclear import and nuclear export signals leads to continuous shuttling between the nucleus and cytoplasm.</text>
</comment>
<gene>
    <name evidence="8 9 11" type="primary">rev</name>
</gene>
<dbReference type="GO" id="GO:0016032">
    <property type="term" value="P:viral process"/>
    <property type="evidence" value="ECO:0007669"/>
    <property type="project" value="UniProtKB-UniRule"/>
</dbReference>
<evidence type="ECO:0000256" key="9">
    <source>
        <dbReference type="RuleBase" id="RU364044"/>
    </source>
</evidence>
<feature type="short sequence motif" description="Nuclear export signal and binding to XPO1" evidence="8">
    <location>
        <begin position="73"/>
        <end position="84"/>
    </location>
</feature>
<feature type="region of interest" description="Disordered" evidence="10">
    <location>
        <begin position="94"/>
        <end position="123"/>
    </location>
</feature>
<evidence type="ECO:0000256" key="8">
    <source>
        <dbReference type="HAMAP-Rule" id="MF_04077"/>
    </source>
</evidence>
<sequence length="123" mass="14001">MAGRSEHDDARLLQAVKIIKILYESNPYPSPEGTRNARRNRRRRWRARQRQIREISNRVLAAHLGRPPQPGHLELPELDKLSLHCLETVGKVGTTVNQHPQTDTGETDSTEGDNPILGKRIKN</sequence>
<evidence type="ECO:0000256" key="5">
    <source>
        <dbReference type="ARBA" id="ARBA00022884"/>
    </source>
</evidence>
<dbReference type="HAMAP" id="MF_04077">
    <property type="entry name" value="REV_HIV1"/>
    <property type="match status" value="1"/>
</dbReference>
<comment type="caution">
    <text evidence="8">Lacks conserved residue(s) required for the propagation of feature annotation.</text>
</comment>
<protein>
    <recommendedName>
        <fullName evidence="1 8">Protein Rev</fullName>
    </recommendedName>
    <alternativeName>
        <fullName evidence="8">ART/TRS</fullName>
    </alternativeName>
    <alternativeName>
        <fullName evidence="8">Anti-repression transactivator</fullName>
    </alternativeName>
    <alternativeName>
        <fullName evidence="7 8">Regulator of expression of viral proteins</fullName>
    </alternativeName>
</protein>
<evidence type="ECO:0000256" key="3">
    <source>
        <dbReference type="ARBA" id="ARBA00022562"/>
    </source>
</evidence>
<keyword evidence="8" id="KW-0597">Phosphoprotein</keyword>
<keyword evidence="2 8" id="KW-0813">Transport</keyword>
<feature type="compositionally biased region" description="Basic residues" evidence="10">
    <location>
        <begin position="36"/>
        <end position="47"/>
    </location>
</feature>
<dbReference type="EMBL" id="AY169968">
    <property type="protein sequence ID" value="AAR02353.1"/>
    <property type="molecule type" value="Genomic_RNA"/>
</dbReference>
<dbReference type="GO" id="GO:0044196">
    <property type="term" value="C:host cell nucleolus"/>
    <property type="evidence" value="ECO:0007669"/>
    <property type="project" value="UniProtKB-SubCell"/>
</dbReference>